<protein>
    <recommendedName>
        <fullName evidence="3">MobA-like NTP transferase domain-containing protein</fullName>
    </recommendedName>
</protein>
<dbReference type="SUPFAM" id="SSF53448">
    <property type="entry name" value="Nucleotide-diphospho-sugar transferases"/>
    <property type="match status" value="1"/>
</dbReference>
<dbReference type="RefSeq" id="WP_344143001.1">
    <property type="nucleotide sequence ID" value="NZ_BAAAQI010000006.1"/>
</dbReference>
<dbReference type="Gene3D" id="3.90.550.10">
    <property type="entry name" value="Spore Coat Polysaccharide Biosynthesis Protein SpsA, Chain A"/>
    <property type="match status" value="1"/>
</dbReference>
<evidence type="ECO:0000313" key="1">
    <source>
        <dbReference type="EMBL" id="MFC4869332.1"/>
    </source>
</evidence>
<evidence type="ECO:0000313" key="2">
    <source>
        <dbReference type="Proteomes" id="UP001595858"/>
    </source>
</evidence>
<sequence>MRVLVAASGDQSKWGNHLGVPSHLAPVGGRPLLARTVDQVLAHTGDVHVTVPPGDERYTAAASGAVAHERGPGMASEYAATRDLWSTEGRTVLLLGDVYFTDAATTQILTCRRRMFRVFGRRRGSRLTGCGHGEIFAVSWWPAHHAQMDEHLGLVHSMRASGAITRPPGWMLLRAWQDTPLEQHRVRAQYFETIDDLTDDFDYPSDYDRHPAVGRPQ</sequence>
<dbReference type="Proteomes" id="UP001595858">
    <property type="component" value="Unassembled WGS sequence"/>
</dbReference>
<accession>A0ABV9SSJ7</accession>
<reference evidence="2" key="1">
    <citation type="journal article" date="2019" name="Int. J. Syst. Evol. Microbiol.">
        <title>The Global Catalogue of Microorganisms (GCM) 10K type strain sequencing project: providing services to taxonomists for standard genome sequencing and annotation.</title>
        <authorList>
            <consortium name="The Broad Institute Genomics Platform"/>
            <consortium name="The Broad Institute Genome Sequencing Center for Infectious Disease"/>
            <person name="Wu L."/>
            <person name="Ma J."/>
        </authorList>
    </citation>
    <scope>NUCLEOTIDE SEQUENCE [LARGE SCALE GENOMIC DNA]</scope>
    <source>
        <strain evidence="2">CGMCC 4.7304</strain>
    </source>
</reference>
<keyword evidence="2" id="KW-1185">Reference proteome</keyword>
<comment type="caution">
    <text evidence="1">The sequence shown here is derived from an EMBL/GenBank/DDBJ whole genome shotgun (WGS) entry which is preliminary data.</text>
</comment>
<dbReference type="InterPro" id="IPR029044">
    <property type="entry name" value="Nucleotide-diphossugar_trans"/>
</dbReference>
<name>A0ABV9SSJ7_9ACTN</name>
<dbReference type="EMBL" id="JBHSIY010000028">
    <property type="protein sequence ID" value="MFC4869332.1"/>
    <property type="molecule type" value="Genomic_DNA"/>
</dbReference>
<proteinExistence type="predicted"/>
<evidence type="ECO:0008006" key="3">
    <source>
        <dbReference type="Google" id="ProtNLM"/>
    </source>
</evidence>
<gene>
    <name evidence="1" type="ORF">ACFPCZ_22080</name>
</gene>
<organism evidence="1 2">
    <name type="scientific">Streptomonospora arabica</name>
    <dbReference type="NCBI Taxonomy" id="412417"/>
    <lineage>
        <taxon>Bacteria</taxon>
        <taxon>Bacillati</taxon>
        <taxon>Actinomycetota</taxon>
        <taxon>Actinomycetes</taxon>
        <taxon>Streptosporangiales</taxon>
        <taxon>Nocardiopsidaceae</taxon>
        <taxon>Streptomonospora</taxon>
    </lineage>
</organism>